<name>A0A4S4FHN9_9MICO</name>
<sequence>MSAITLVRAELARVTSTRLGRAALGAIMLVPVLYGGLYLWGNQDPYANLDKVPAAIVVDDSGTSDAHYGQDVADELIDDGTFGWVIVNSDATAHSGVEDGTYAFALTFPESFSADLTSADSDSPSTAQMVLTTDDTNSYLSTTLAKQAATTARNALASTVAKQASQTLLEAVDQVRTGLVDAGSGASSLADGAASAADGASALASGTSDLSAGAVSLRDGLDQLEGEVATLPDSTSSLAAGAGQVASGVATAADSASALSAGTAQIASSAPQLRAQIAAAFTAAGVPSSQSAPLLAGLDSLSSAAAQTSAGSSALSSGLGTLTSASAQVATGADRLDSAAADLSSAVSAADAGAVGLADGAAQLQSGAASLSDGTAQLADGSSRLDSSLANGVAQVPATTAGDRATTAAAIADPVEVEQVAITEAQNYGAGLAPFFITLAAWIGIYAIFLIIRPLSREALTAARRPIRTALAGWLTPAMLGAVEMVIVFLVATLGLHLEPANAVGLLGFMLLVSLTFAAIVLALNVWLGGAGQFVALILMIVQLVTAGGTFPWQTLPAPLAALHSALPMSYSVSGIRQLLYGGTSQAVLAAVVPLVLWLVGALVVVVVGAAKQATFRTLGNLQPSPIGGN</sequence>
<gene>
    <name evidence="7" type="ORF">E6C64_12670</name>
</gene>
<dbReference type="NCBIfam" id="TIGR03057">
    <property type="entry name" value="xxxLxxG_by_4"/>
    <property type="match status" value="2"/>
</dbReference>
<evidence type="ECO:0000259" key="6">
    <source>
        <dbReference type="Pfam" id="PF12698"/>
    </source>
</evidence>
<evidence type="ECO:0000256" key="2">
    <source>
        <dbReference type="ARBA" id="ARBA00022692"/>
    </source>
</evidence>
<evidence type="ECO:0000256" key="5">
    <source>
        <dbReference type="SAM" id="Phobius"/>
    </source>
</evidence>
<dbReference type="PANTHER" id="PTHR43077:SF5">
    <property type="entry name" value="PHAGE INFECTION PROTEIN"/>
    <property type="match status" value="1"/>
</dbReference>
<proteinExistence type="predicted"/>
<evidence type="ECO:0000256" key="3">
    <source>
        <dbReference type="ARBA" id="ARBA00022989"/>
    </source>
</evidence>
<reference evidence="7 8" key="1">
    <citation type="submission" date="2019-04" db="EMBL/GenBank/DDBJ databases">
        <authorList>
            <person name="Jiang L."/>
        </authorList>
    </citation>
    <scope>NUCLEOTIDE SEQUENCE [LARGE SCALE GENOMIC DNA]</scope>
    <source>
        <strain evidence="7 8">YIM 131853</strain>
    </source>
</reference>
<evidence type="ECO:0000313" key="7">
    <source>
        <dbReference type="EMBL" id="THG29538.1"/>
    </source>
</evidence>
<accession>A0A4S4FHN9</accession>
<evidence type="ECO:0000256" key="1">
    <source>
        <dbReference type="ARBA" id="ARBA00004141"/>
    </source>
</evidence>
<feature type="transmembrane region" description="Helical" evidence="5">
    <location>
        <begin position="587"/>
        <end position="611"/>
    </location>
</feature>
<dbReference type="EMBL" id="SSSM01000005">
    <property type="protein sequence ID" value="THG29538.1"/>
    <property type="molecule type" value="Genomic_DNA"/>
</dbReference>
<keyword evidence="4 5" id="KW-0472">Membrane</keyword>
<dbReference type="InterPro" id="IPR017501">
    <property type="entry name" value="Phage_infect_YhgE_C"/>
</dbReference>
<comment type="subcellular location">
    <subcellularLocation>
        <location evidence="1">Membrane</location>
        <topology evidence="1">Multi-pass membrane protein</topology>
    </subcellularLocation>
</comment>
<keyword evidence="8" id="KW-1185">Reference proteome</keyword>
<dbReference type="InterPro" id="IPR051328">
    <property type="entry name" value="T7SS_ABC-Transporter"/>
</dbReference>
<dbReference type="AlphaFoldDB" id="A0A4S4FHN9"/>
<dbReference type="Pfam" id="PF12698">
    <property type="entry name" value="ABC2_membrane_3"/>
    <property type="match status" value="1"/>
</dbReference>
<organism evidence="7 8">
    <name type="scientific">Naasia lichenicola</name>
    <dbReference type="NCBI Taxonomy" id="2565933"/>
    <lineage>
        <taxon>Bacteria</taxon>
        <taxon>Bacillati</taxon>
        <taxon>Actinomycetota</taxon>
        <taxon>Actinomycetes</taxon>
        <taxon>Micrococcales</taxon>
        <taxon>Microbacteriaceae</taxon>
        <taxon>Naasia</taxon>
    </lineage>
</organism>
<dbReference type="PANTHER" id="PTHR43077">
    <property type="entry name" value="TRANSPORT PERMEASE YVFS-RELATED"/>
    <property type="match status" value="1"/>
</dbReference>
<feature type="transmembrane region" description="Helical" evidence="5">
    <location>
        <begin position="473"/>
        <end position="498"/>
    </location>
</feature>
<dbReference type="InterPro" id="IPR023908">
    <property type="entry name" value="xxxLxxG_rpt"/>
</dbReference>
<protein>
    <submittedName>
        <fullName evidence="7">YhgE/Pip domain-containing protein</fullName>
    </submittedName>
</protein>
<feature type="transmembrane region" description="Helical" evidence="5">
    <location>
        <begin position="504"/>
        <end position="527"/>
    </location>
</feature>
<evidence type="ECO:0000313" key="8">
    <source>
        <dbReference type="Proteomes" id="UP000309133"/>
    </source>
</evidence>
<dbReference type="OrthoDB" id="9811483at2"/>
<dbReference type="NCBIfam" id="TIGR03062">
    <property type="entry name" value="pip_yhgE_Cterm"/>
    <property type="match status" value="1"/>
</dbReference>
<feature type="transmembrane region" description="Helical" evidence="5">
    <location>
        <begin position="534"/>
        <end position="553"/>
    </location>
</feature>
<dbReference type="InterPro" id="IPR013525">
    <property type="entry name" value="ABC2_TM"/>
</dbReference>
<dbReference type="Proteomes" id="UP000309133">
    <property type="component" value="Unassembled WGS sequence"/>
</dbReference>
<dbReference type="RefSeq" id="WP_136427867.1">
    <property type="nucleotide sequence ID" value="NZ_SSSM01000005.1"/>
</dbReference>
<feature type="domain" description="ABC-2 type transporter transmembrane" evidence="6">
    <location>
        <begin position="404"/>
        <end position="607"/>
    </location>
</feature>
<keyword evidence="3 5" id="KW-1133">Transmembrane helix</keyword>
<keyword evidence="2 5" id="KW-0812">Transmembrane</keyword>
<dbReference type="GO" id="GO:0016020">
    <property type="term" value="C:membrane"/>
    <property type="evidence" value="ECO:0007669"/>
    <property type="project" value="UniProtKB-SubCell"/>
</dbReference>
<comment type="caution">
    <text evidence="7">The sequence shown here is derived from an EMBL/GenBank/DDBJ whole genome shotgun (WGS) entry which is preliminary data.</text>
</comment>
<feature type="transmembrane region" description="Helical" evidence="5">
    <location>
        <begin position="432"/>
        <end position="452"/>
    </location>
</feature>
<dbReference type="InterPro" id="IPR017500">
    <property type="entry name" value="Phage_infect_YhgE_N"/>
</dbReference>
<feature type="transmembrane region" description="Helical" evidence="5">
    <location>
        <begin position="21"/>
        <end position="41"/>
    </location>
</feature>
<evidence type="ECO:0000256" key="4">
    <source>
        <dbReference type="ARBA" id="ARBA00023136"/>
    </source>
</evidence>
<dbReference type="NCBIfam" id="TIGR03061">
    <property type="entry name" value="pip_yhgE_Nterm"/>
    <property type="match status" value="1"/>
</dbReference>
<dbReference type="GO" id="GO:0140359">
    <property type="term" value="F:ABC-type transporter activity"/>
    <property type="evidence" value="ECO:0007669"/>
    <property type="project" value="InterPro"/>
</dbReference>